<name>A0A175RLJ8_9MICO</name>
<organism evidence="1 2">
    <name type="scientific">Curtobacterium luteum</name>
    <dbReference type="NCBI Taxonomy" id="33881"/>
    <lineage>
        <taxon>Bacteria</taxon>
        <taxon>Bacillati</taxon>
        <taxon>Actinomycetota</taxon>
        <taxon>Actinomycetes</taxon>
        <taxon>Micrococcales</taxon>
        <taxon>Microbacteriaceae</taxon>
        <taxon>Curtobacterium</taxon>
    </lineage>
</organism>
<protein>
    <submittedName>
        <fullName evidence="1">Uncharacterized protein</fullName>
    </submittedName>
</protein>
<dbReference type="EMBL" id="LDQC01000064">
    <property type="protein sequence ID" value="KTR04547.1"/>
    <property type="molecule type" value="Genomic_DNA"/>
</dbReference>
<reference evidence="1 2" key="1">
    <citation type="journal article" date="2016" name="Front. Microbiol.">
        <title>Genomic Resource of Rice Seed Associated Bacteria.</title>
        <authorList>
            <person name="Midha S."/>
            <person name="Bansal K."/>
            <person name="Sharma S."/>
            <person name="Kumar N."/>
            <person name="Patil P.P."/>
            <person name="Chaudhry V."/>
            <person name="Patil P.B."/>
        </authorList>
    </citation>
    <scope>NUCLEOTIDE SEQUENCE [LARGE SCALE GENOMIC DNA]</scope>
    <source>
        <strain evidence="1 2">NS184</strain>
    </source>
</reference>
<sequence>MESAIEWGTVPPTLLAALTTLAKKAKKDAEHLSRIRWPKGPADVQDELRAAISDAHKISKAGTELRAVLSAYAHRVHEPRPVISDLARAQDTGSQGFIRRYSDATLAAVQQLMSDSPDIETVRAGIPSLSLYDLRDLGGPVGDAAQRRIAADEGARGDL</sequence>
<evidence type="ECO:0000313" key="1">
    <source>
        <dbReference type="EMBL" id="KTR04547.1"/>
    </source>
</evidence>
<dbReference type="AlphaFoldDB" id="A0A175RLJ8"/>
<accession>A0A175RLJ8</accession>
<gene>
    <name evidence="1" type="ORF">NS184_11735</name>
</gene>
<dbReference type="PATRIC" id="fig|33881.3.peg.2743"/>
<comment type="caution">
    <text evidence="1">The sequence shown here is derived from an EMBL/GenBank/DDBJ whole genome shotgun (WGS) entry which is preliminary data.</text>
</comment>
<dbReference type="Proteomes" id="UP000078252">
    <property type="component" value="Unassembled WGS sequence"/>
</dbReference>
<evidence type="ECO:0000313" key="2">
    <source>
        <dbReference type="Proteomes" id="UP000078252"/>
    </source>
</evidence>
<dbReference type="OrthoDB" id="5018223at2"/>
<proteinExistence type="predicted"/>
<dbReference type="RefSeq" id="WP_058726289.1">
    <property type="nucleotide sequence ID" value="NZ_LDQC01000064.1"/>
</dbReference>